<organism evidence="1 2">
    <name type="scientific">Cinchona calisaya</name>
    <dbReference type="NCBI Taxonomy" id="153742"/>
    <lineage>
        <taxon>Eukaryota</taxon>
        <taxon>Viridiplantae</taxon>
        <taxon>Streptophyta</taxon>
        <taxon>Embryophyta</taxon>
        <taxon>Tracheophyta</taxon>
        <taxon>Spermatophyta</taxon>
        <taxon>Magnoliopsida</taxon>
        <taxon>eudicotyledons</taxon>
        <taxon>Gunneridae</taxon>
        <taxon>Pentapetalae</taxon>
        <taxon>asterids</taxon>
        <taxon>lamiids</taxon>
        <taxon>Gentianales</taxon>
        <taxon>Rubiaceae</taxon>
        <taxon>Cinchonoideae</taxon>
        <taxon>Cinchoneae</taxon>
        <taxon>Cinchona</taxon>
    </lineage>
</organism>
<dbReference type="Pfam" id="PF04720">
    <property type="entry name" value="PDDEXK_6"/>
    <property type="match status" value="1"/>
</dbReference>
<dbReference type="AlphaFoldDB" id="A0ABD2YT99"/>
<gene>
    <name evidence="1" type="ORF">ACH5RR_028750</name>
</gene>
<protein>
    <submittedName>
        <fullName evidence="1">Uncharacterized protein</fullName>
    </submittedName>
</protein>
<accession>A0ABD2YT99</accession>
<dbReference type="PANTHER" id="PTHR31579">
    <property type="entry name" value="OS03G0796600 PROTEIN"/>
    <property type="match status" value="1"/>
</dbReference>
<reference evidence="1 2" key="1">
    <citation type="submission" date="2024-11" db="EMBL/GenBank/DDBJ databases">
        <title>A near-complete genome assembly of Cinchona calisaya.</title>
        <authorList>
            <person name="Lian D.C."/>
            <person name="Zhao X.W."/>
            <person name="Wei L."/>
        </authorList>
    </citation>
    <scope>NUCLEOTIDE SEQUENCE [LARGE SCALE GENOMIC DNA]</scope>
    <source>
        <tissue evidence="1">Nenye</tissue>
    </source>
</reference>
<evidence type="ECO:0000313" key="2">
    <source>
        <dbReference type="Proteomes" id="UP001630127"/>
    </source>
</evidence>
<dbReference type="PANTHER" id="PTHR31579:SF58">
    <property type="entry name" value="PLANT-SPECIFIC DOMAIN TIGR01615 FAMILY PROTEIN"/>
    <property type="match status" value="1"/>
</dbReference>
<comment type="caution">
    <text evidence="1">The sequence shown here is derived from an EMBL/GenBank/DDBJ whole genome shotgun (WGS) entry which is preliminary data.</text>
</comment>
<dbReference type="InterPro" id="IPR006502">
    <property type="entry name" value="PDDEXK-like"/>
</dbReference>
<proteinExistence type="predicted"/>
<dbReference type="EMBL" id="JBJUIK010000012">
    <property type="protein sequence ID" value="KAL3509349.1"/>
    <property type="molecule type" value="Genomic_DNA"/>
</dbReference>
<dbReference type="Proteomes" id="UP001630127">
    <property type="component" value="Unassembled WGS sequence"/>
</dbReference>
<dbReference type="NCBIfam" id="TIGR01615">
    <property type="entry name" value="A_thal_3542"/>
    <property type="match status" value="1"/>
</dbReference>
<name>A0ABD2YT99_9GENT</name>
<keyword evidence="2" id="KW-1185">Reference proteome</keyword>
<sequence length="317" mass="36191">MAEPTNKIQAFCQELMDKNTIINNSAGSNIYEESQDVGQLIFEFFDEVEEFSSDGSSCGSNNCLNGRENVNEVAGDEEEDDGAKAEAAKAFWDSQEELLLTNLRRTTSFESKIRQATKEILMELNSVGVHCDCRKKVPDGCRKCTRKEVCNRLQKDGFSCTICKSKWRSSQEIPAGEHTYIEVVQSSNSNRCDMKVIIELNFKSEFMMARACEEYSRLINRLPDVYVGKNERFKTLLKILCSASKKCMKECKMHMAPWRKHKYMQAKWLGKPEKQSALILPEILHLEKPSRPKSSMLTFDLLDNLPGLHRATMIKVV</sequence>
<evidence type="ECO:0000313" key="1">
    <source>
        <dbReference type="EMBL" id="KAL3509349.1"/>
    </source>
</evidence>